<dbReference type="GO" id="GO:0005524">
    <property type="term" value="F:ATP binding"/>
    <property type="evidence" value="ECO:0007669"/>
    <property type="project" value="InterPro"/>
</dbReference>
<dbReference type="Pfam" id="PF00271">
    <property type="entry name" value="Helicase_C"/>
    <property type="match status" value="1"/>
</dbReference>
<dbReference type="Gene3D" id="3.40.50.300">
    <property type="entry name" value="P-loop containing nucleotide triphosphate hydrolases"/>
    <property type="match status" value="1"/>
</dbReference>
<keyword evidence="2" id="KW-0547">Nucleotide-binding</keyword>
<evidence type="ECO:0000256" key="1">
    <source>
        <dbReference type="ARBA" id="ARBA00022723"/>
    </source>
</evidence>
<keyword evidence="1" id="KW-0479">Metal-binding</keyword>
<feature type="region of interest" description="Disordered" evidence="8">
    <location>
        <begin position="1387"/>
        <end position="1408"/>
    </location>
</feature>
<feature type="compositionally biased region" description="Low complexity" evidence="8">
    <location>
        <begin position="1394"/>
        <end position="1408"/>
    </location>
</feature>
<dbReference type="PANTHER" id="PTHR45865:SF1">
    <property type="entry name" value="E3 UBIQUITIN-PROTEIN LIGASE SHPRH"/>
    <property type="match status" value="1"/>
</dbReference>
<dbReference type="GO" id="GO:0004386">
    <property type="term" value="F:helicase activity"/>
    <property type="evidence" value="ECO:0007669"/>
    <property type="project" value="UniProtKB-KW"/>
</dbReference>
<name>A0A8E2FB46_9PEZI</name>
<dbReference type="InterPro" id="IPR001841">
    <property type="entry name" value="Znf_RING"/>
</dbReference>
<protein>
    <submittedName>
        <fullName evidence="12">ATP-dependent DNA helicase</fullName>
    </submittedName>
</protein>
<dbReference type="FunFam" id="3.40.50.10810:FF:000059">
    <property type="entry name" value="SNF2 family helicase/ATPase, putative"/>
    <property type="match status" value="1"/>
</dbReference>
<accession>A0A8E2FB46</accession>
<dbReference type="Proteomes" id="UP000250140">
    <property type="component" value="Unassembled WGS sequence"/>
</dbReference>
<dbReference type="InterPro" id="IPR052583">
    <property type="entry name" value="ATP-helicase/E3_Ub-Ligase"/>
</dbReference>
<sequence>MAALCAVAEVQSAQFCDTVDDTFDPSSDSLEIFLGFFTSKGAGAEADTSGPPQKKRRLNSKVSVDAGPSAPSESSNSVVLAHISIDLRFPDEEIFRSCTWGDSDKPREVYLESFARSPAGRFAITLSIVANQSPTLLLHATTDSLGNIAQHLENIPTISGRRKGKSPSGATHTAFCQCVVYPPRDGHPYFRLDTQIRWNVDVSVIDTRGPKSIKAQEELRLLASYFPSDSAEDTSGWSLQDFYENVHVPLTDREVSPRIQSGALNCKLYPFQKRAVDWLLQREGVSFGEDGLAPVHDPESMNTAIPTSFRKTQDAIGNTCYVSHTRGLVVTDFSSVGDSDKALRGGILAEEMGLGKTVELIALICLHARQFTPHPIFDAYSGTSVTPSGATLIITPNSILEQWKNEINTHAPHLKVLHYKGLPSESTIKSKDVPVSVESLLKYDVVLTTYNVLSREIHYANTAPDRNFRHSKKYEPRRSPLVQISWWRVCLDEAQMVESGVSQAATVARLIPRCNAWAVSGTPLRKDVQDLRGLLIFLRYEPYCSSKALWDRVDKATFKQIFGHIAMRHTKDKIRQELRLPPQKRVVITVPFTAIEEQNYSELMKQMCEACGLTPEGAPATDGWDPHDPVIVEKMREWLVRLRQTCLHAQVGRKNRRALGRKNGPLRTVEEVLEVMIEQNDTSLKAEERELLLAQLLRGHIIANVKSDEGRSRKALEVYSATLAEASRFVQDCRNELREEQERISNSESGAGDPSLMPSDDENSDAEEKGTEKTGRLSALRKSLRSALELEHQCCFFVGTSYFQIKSNENITKPESEEFHQLEKLETEFYEKAKAIRKELLHESHSKAQRQIQKIDSKIKTKSFAQVSDIRELKDYGGIENRRVLDVMDNISDILNKQASQLNEWRKKVVDILLLPLVDEDEGKETTGDEYEDSTKAQDELYVYIAALRAIVADRNLAITGLGNELVDHEMKLARQQAKDGEGHAPELMLTIMNVRDKLRPTIKDGSLKAVISAARSSVTTLQWQAEGGNERARIELGIVERQLSEIQEISSAESKALIELEREQELFRTTMNQRLEFYRQLQHISDTVAPWKEELDEELDVAVLQVQGTQEESAARRLATLRTKQRFLLHLRNESDQEGERICVICQADFEVGVLTVCGHQYCKECIRLWWHQHHNCPVCKRKLVTADFHDITYKPKEIQAQEESHQIETPDQPSSPASHGSIYSDISSVVMSEIKAVELDGSFGTKIDTIARHILWIREHDPGAKSIIFSQFQDFLDVLRGAMKQFKIGCSSIGDKNGIEKFRRDASAECFLLDAKSDSSGLNLVNATHVFLCEPLINPAIELQAIARVHRIGQQRPTTVYMYLISETVEEAIYDISVSRRLEHMGRRQRESASSSSASPGTTTPAAPLQENAIEAANSLELQQAPLRKLLRKKGDGEIVGQEDVWNCLFGKPRRRQQTQQTRQQQHGSLLEMEVGRHLRAEAAEQRRTTGAVAGTAS</sequence>
<dbReference type="PROSITE" id="PS00518">
    <property type="entry name" value="ZF_RING_1"/>
    <property type="match status" value="1"/>
</dbReference>
<dbReference type="Gene3D" id="3.40.50.10810">
    <property type="entry name" value="Tandem AAA-ATPase domain"/>
    <property type="match status" value="1"/>
</dbReference>
<evidence type="ECO:0000256" key="6">
    <source>
        <dbReference type="ARBA" id="ARBA00022840"/>
    </source>
</evidence>
<proteinExistence type="predicted"/>
<dbReference type="InterPro" id="IPR014001">
    <property type="entry name" value="Helicase_ATP-bd"/>
</dbReference>
<dbReference type="GO" id="GO:0006974">
    <property type="term" value="P:DNA damage response"/>
    <property type="evidence" value="ECO:0007669"/>
    <property type="project" value="TreeGrafter"/>
</dbReference>
<keyword evidence="13" id="KW-1185">Reference proteome</keyword>
<feature type="compositionally biased region" description="Polar residues" evidence="8">
    <location>
        <begin position="1211"/>
        <end position="1220"/>
    </location>
</feature>
<dbReference type="InterPro" id="IPR001650">
    <property type="entry name" value="Helicase_C-like"/>
</dbReference>
<reference evidence="12 13" key="1">
    <citation type="journal article" date="2016" name="Nat. Commun.">
        <title>Ectomycorrhizal ecology is imprinted in the genome of the dominant symbiotic fungus Cenococcum geophilum.</title>
        <authorList>
            <consortium name="DOE Joint Genome Institute"/>
            <person name="Peter M."/>
            <person name="Kohler A."/>
            <person name="Ohm R.A."/>
            <person name="Kuo A."/>
            <person name="Krutzmann J."/>
            <person name="Morin E."/>
            <person name="Arend M."/>
            <person name="Barry K.W."/>
            <person name="Binder M."/>
            <person name="Choi C."/>
            <person name="Clum A."/>
            <person name="Copeland A."/>
            <person name="Grisel N."/>
            <person name="Haridas S."/>
            <person name="Kipfer T."/>
            <person name="LaButti K."/>
            <person name="Lindquist E."/>
            <person name="Lipzen A."/>
            <person name="Maire R."/>
            <person name="Meier B."/>
            <person name="Mihaltcheva S."/>
            <person name="Molinier V."/>
            <person name="Murat C."/>
            <person name="Poggeler S."/>
            <person name="Quandt C.A."/>
            <person name="Sperisen C."/>
            <person name="Tritt A."/>
            <person name="Tisserant E."/>
            <person name="Crous P.W."/>
            <person name="Henrissat B."/>
            <person name="Nehls U."/>
            <person name="Egli S."/>
            <person name="Spatafora J.W."/>
            <person name="Grigoriev I.V."/>
            <person name="Martin F.M."/>
        </authorList>
    </citation>
    <scope>NUCLEOTIDE SEQUENCE [LARGE SCALE GENOMIC DNA]</scope>
    <source>
        <strain evidence="12 13">CBS 207.34</strain>
    </source>
</reference>
<evidence type="ECO:0000313" key="13">
    <source>
        <dbReference type="Proteomes" id="UP000250140"/>
    </source>
</evidence>
<dbReference type="PROSITE" id="PS51192">
    <property type="entry name" value="HELICASE_ATP_BIND_1"/>
    <property type="match status" value="1"/>
</dbReference>
<dbReference type="CDD" id="cd18793">
    <property type="entry name" value="SF2_C_SNF"/>
    <property type="match status" value="1"/>
</dbReference>
<dbReference type="InterPro" id="IPR013083">
    <property type="entry name" value="Znf_RING/FYVE/PHD"/>
</dbReference>
<dbReference type="PANTHER" id="PTHR45865">
    <property type="entry name" value="E3 UBIQUITIN-PROTEIN LIGASE SHPRH FAMILY MEMBER"/>
    <property type="match status" value="1"/>
</dbReference>
<feature type="region of interest" description="Disordered" evidence="8">
    <location>
        <begin position="43"/>
        <end position="74"/>
    </location>
</feature>
<dbReference type="Gene3D" id="3.30.40.10">
    <property type="entry name" value="Zinc/RING finger domain, C3HC4 (zinc finger)"/>
    <property type="match status" value="1"/>
</dbReference>
<dbReference type="GO" id="GO:0061630">
    <property type="term" value="F:ubiquitin protein ligase activity"/>
    <property type="evidence" value="ECO:0007669"/>
    <property type="project" value="TreeGrafter"/>
</dbReference>
<dbReference type="InterPro" id="IPR027417">
    <property type="entry name" value="P-loop_NTPase"/>
</dbReference>
<evidence type="ECO:0000259" key="9">
    <source>
        <dbReference type="PROSITE" id="PS50089"/>
    </source>
</evidence>
<dbReference type="Pfam" id="PF00176">
    <property type="entry name" value="SNF2-rel_dom"/>
    <property type="match status" value="1"/>
</dbReference>
<keyword evidence="6" id="KW-0067">ATP-binding</keyword>
<evidence type="ECO:0000256" key="3">
    <source>
        <dbReference type="ARBA" id="ARBA00022771"/>
    </source>
</evidence>
<organism evidence="12 13">
    <name type="scientific">Glonium stellatum</name>
    <dbReference type="NCBI Taxonomy" id="574774"/>
    <lineage>
        <taxon>Eukaryota</taxon>
        <taxon>Fungi</taxon>
        <taxon>Dikarya</taxon>
        <taxon>Ascomycota</taxon>
        <taxon>Pezizomycotina</taxon>
        <taxon>Dothideomycetes</taxon>
        <taxon>Pleosporomycetidae</taxon>
        <taxon>Gloniales</taxon>
        <taxon>Gloniaceae</taxon>
        <taxon>Glonium</taxon>
    </lineage>
</organism>
<dbReference type="SMART" id="SM00487">
    <property type="entry name" value="DEXDc"/>
    <property type="match status" value="1"/>
</dbReference>
<feature type="domain" description="Helicase ATP-binding" evidence="10">
    <location>
        <begin position="337"/>
        <end position="541"/>
    </location>
</feature>
<dbReference type="GO" id="GO:0005634">
    <property type="term" value="C:nucleus"/>
    <property type="evidence" value="ECO:0007669"/>
    <property type="project" value="TreeGrafter"/>
</dbReference>
<evidence type="ECO:0000256" key="4">
    <source>
        <dbReference type="ARBA" id="ARBA00022801"/>
    </source>
</evidence>
<evidence type="ECO:0000313" key="12">
    <source>
        <dbReference type="EMBL" id="OCL13947.1"/>
    </source>
</evidence>
<keyword evidence="5" id="KW-0862">Zinc</keyword>
<feature type="region of interest" description="Disordered" evidence="8">
    <location>
        <begin position="1456"/>
        <end position="1475"/>
    </location>
</feature>
<evidence type="ECO:0000256" key="5">
    <source>
        <dbReference type="ARBA" id="ARBA00022833"/>
    </source>
</evidence>
<feature type="region of interest" description="Disordered" evidence="8">
    <location>
        <begin position="1202"/>
        <end position="1222"/>
    </location>
</feature>
<evidence type="ECO:0000256" key="8">
    <source>
        <dbReference type="SAM" id="MobiDB-lite"/>
    </source>
</evidence>
<feature type="domain" description="Helicase C-terminal" evidence="11">
    <location>
        <begin position="1251"/>
        <end position="1403"/>
    </location>
</feature>
<dbReference type="EMBL" id="KV748646">
    <property type="protein sequence ID" value="OCL13947.1"/>
    <property type="molecule type" value="Genomic_DNA"/>
</dbReference>
<dbReference type="PROSITE" id="PS50089">
    <property type="entry name" value="ZF_RING_2"/>
    <property type="match status" value="1"/>
</dbReference>
<dbReference type="GO" id="GO:0008270">
    <property type="term" value="F:zinc ion binding"/>
    <property type="evidence" value="ECO:0007669"/>
    <property type="project" value="UniProtKB-KW"/>
</dbReference>
<dbReference type="SUPFAM" id="SSF52540">
    <property type="entry name" value="P-loop containing nucleoside triphosphate hydrolases"/>
    <property type="match status" value="2"/>
</dbReference>
<gene>
    <name evidence="12" type="ORF">AOQ84DRAFT_385066</name>
</gene>
<dbReference type="GO" id="GO:0000209">
    <property type="term" value="P:protein polyubiquitination"/>
    <property type="evidence" value="ECO:0007669"/>
    <property type="project" value="TreeGrafter"/>
</dbReference>
<evidence type="ECO:0000259" key="10">
    <source>
        <dbReference type="PROSITE" id="PS51192"/>
    </source>
</evidence>
<dbReference type="SMART" id="SM00184">
    <property type="entry name" value="RING"/>
    <property type="match status" value="1"/>
</dbReference>
<evidence type="ECO:0000256" key="7">
    <source>
        <dbReference type="PROSITE-ProRule" id="PRU00175"/>
    </source>
</evidence>
<keyword evidence="12" id="KW-0347">Helicase</keyword>
<dbReference type="GO" id="GO:0016787">
    <property type="term" value="F:hydrolase activity"/>
    <property type="evidence" value="ECO:0007669"/>
    <property type="project" value="UniProtKB-KW"/>
</dbReference>
<dbReference type="InterPro" id="IPR059033">
    <property type="entry name" value="C144_05_dom"/>
</dbReference>
<evidence type="ECO:0000259" key="11">
    <source>
        <dbReference type="PROSITE" id="PS51194"/>
    </source>
</evidence>
<dbReference type="InterPro" id="IPR000330">
    <property type="entry name" value="SNF2_N"/>
</dbReference>
<feature type="region of interest" description="Disordered" evidence="8">
    <location>
        <begin position="740"/>
        <end position="776"/>
    </location>
</feature>
<dbReference type="Pfam" id="PF13920">
    <property type="entry name" value="zf-C3HC4_3"/>
    <property type="match status" value="1"/>
</dbReference>
<feature type="domain" description="RING-type" evidence="9">
    <location>
        <begin position="1144"/>
        <end position="1182"/>
    </location>
</feature>
<dbReference type="InterPro" id="IPR038718">
    <property type="entry name" value="SNF2-like_sf"/>
</dbReference>
<dbReference type="InterPro" id="IPR017907">
    <property type="entry name" value="Znf_RING_CS"/>
</dbReference>
<evidence type="ECO:0000256" key="2">
    <source>
        <dbReference type="ARBA" id="ARBA00022741"/>
    </source>
</evidence>
<feature type="compositionally biased region" description="Basic and acidic residues" evidence="8">
    <location>
        <begin position="766"/>
        <end position="775"/>
    </location>
</feature>
<dbReference type="SUPFAM" id="SSF57850">
    <property type="entry name" value="RING/U-box"/>
    <property type="match status" value="1"/>
</dbReference>
<keyword evidence="3 7" id="KW-0863">Zinc-finger</keyword>
<dbReference type="PROSITE" id="PS51194">
    <property type="entry name" value="HELICASE_CTER"/>
    <property type="match status" value="1"/>
</dbReference>
<dbReference type="OrthoDB" id="5330228at2759"/>
<keyword evidence="4" id="KW-0378">Hydrolase</keyword>
<dbReference type="CDD" id="cd18070">
    <property type="entry name" value="DEXQc_SHPRH"/>
    <property type="match status" value="1"/>
</dbReference>
<dbReference type="Pfam" id="PF26021">
    <property type="entry name" value="Ferritin_C144_05"/>
    <property type="match status" value="1"/>
</dbReference>
<dbReference type="InterPro" id="IPR049730">
    <property type="entry name" value="SNF2/RAD54-like_C"/>
</dbReference>